<dbReference type="AlphaFoldDB" id="A0AA48GMC6"/>
<evidence type="ECO:0000259" key="1">
    <source>
        <dbReference type="Pfam" id="PF14332"/>
    </source>
</evidence>
<proteinExistence type="predicted"/>
<organism evidence="2 3">
    <name type="scientific">Mesoterricola silvestris</name>
    <dbReference type="NCBI Taxonomy" id="2927979"/>
    <lineage>
        <taxon>Bacteria</taxon>
        <taxon>Pseudomonadati</taxon>
        <taxon>Acidobacteriota</taxon>
        <taxon>Holophagae</taxon>
        <taxon>Holophagales</taxon>
        <taxon>Holophagaceae</taxon>
        <taxon>Mesoterricola</taxon>
    </lineage>
</organism>
<dbReference type="RefSeq" id="WP_316415402.1">
    <property type="nucleotide sequence ID" value="NZ_AP027080.1"/>
</dbReference>
<evidence type="ECO:0000313" key="3">
    <source>
        <dbReference type="Proteomes" id="UP001238179"/>
    </source>
</evidence>
<sequence length="271" mass="29815">MSTLRGNLQSISLMDVVQLLNVNRKTGKLVVSQARLSGVLYVLNGDVVHAEIGGTLGESGAFEILEWDKGEFEFISTKFKAPTTIRRSVPDLLMEAARTADSRKHLRGIFPSLAVVPWPRLAEPALTQGLRIFQEDRRCLPFLDGYRTFLEVIAAAGLSEVSVLQACAQLKEAHRLTLLEPDASLKATALKGTLFRKAEHIELSKAHEARWQGMGPYGTVANVRLVWPDGLSVEPVRFIKGMDDHTVGIPKELMQSWGLPEGIAITVRPAP</sequence>
<dbReference type="InterPro" id="IPR025497">
    <property type="entry name" value="PatA-like_N"/>
</dbReference>
<accession>A0AA48GMC6</accession>
<dbReference type="Proteomes" id="UP001238179">
    <property type="component" value="Chromosome"/>
</dbReference>
<evidence type="ECO:0000313" key="2">
    <source>
        <dbReference type="EMBL" id="BDU72494.1"/>
    </source>
</evidence>
<protein>
    <recommendedName>
        <fullName evidence="1">PatA-like N-terminal domain-containing protein</fullName>
    </recommendedName>
</protein>
<feature type="domain" description="PatA-like N-terminal" evidence="1">
    <location>
        <begin position="5"/>
        <end position="103"/>
    </location>
</feature>
<dbReference type="KEGG" id="msil:METEAL_16680"/>
<dbReference type="PANTHER" id="PTHR36304:SF4">
    <property type="entry name" value="DUF4388 DOMAIN-CONTAINING PROTEIN"/>
    <property type="match status" value="1"/>
</dbReference>
<name>A0AA48GMC6_9BACT</name>
<dbReference type="PANTHER" id="PTHR36304">
    <property type="entry name" value="DOMAIN GTPASE-ACTIVATING PROTEIN, PUTATIVE-RELATED-RELATED"/>
    <property type="match status" value="1"/>
</dbReference>
<dbReference type="Pfam" id="PF14332">
    <property type="entry name" value="DUF4388"/>
    <property type="match status" value="1"/>
</dbReference>
<keyword evidence="3" id="KW-1185">Reference proteome</keyword>
<reference evidence="3" key="1">
    <citation type="journal article" date="2023" name="Int. J. Syst. Evol. Microbiol.">
        <title>Mesoterricola silvestris gen. nov., sp. nov., Mesoterricola sediminis sp. nov., Geothrix oryzae sp. nov., Geothrix edaphica sp. nov., Geothrix rubra sp. nov., and Geothrix limicola sp. nov., six novel members of Acidobacteriota isolated from soils.</title>
        <authorList>
            <person name="Itoh H."/>
            <person name="Sugisawa Y."/>
            <person name="Mise K."/>
            <person name="Xu Z."/>
            <person name="Kuniyasu M."/>
            <person name="Ushijima N."/>
            <person name="Kawano K."/>
            <person name="Kobayashi E."/>
            <person name="Shiratori Y."/>
            <person name="Masuda Y."/>
            <person name="Senoo K."/>
        </authorList>
    </citation>
    <scope>NUCLEOTIDE SEQUENCE [LARGE SCALE GENOMIC DNA]</scope>
    <source>
        <strain evidence="3">W79</strain>
    </source>
</reference>
<gene>
    <name evidence="2" type="ORF">METEAL_16680</name>
</gene>
<dbReference type="EMBL" id="AP027080">
    <property type="protein sequence ID" value="BDU72494.1"/>
    <property type="molecule type" value="Genomic_DNA"/>
</dbReference>